<accession>A0AAV7J9T7</accession>
<dbReference type="Proteomes" id="UP000826195">
    <property type="component" value="Unassembled WGS sequence"/>
</dbReference>
<gene>
    <name evidence="1" type="ORF">KQX54_021001</name>
</gene>
<keyword evidence="2" id="KW-1185">Reference proteome</keyword>
<evidence type="ECO:0000313" key="2">
    <source>
        <dbReference type="Proteomes" id="UP000826195"/>
    </source>
</evidence>
<name>A0AAV7J9T7_COTGL</name>
<evidence type="ECO:0000313" key="1">
    <source>
        <dbReference type="EMBL" id="KAH0568467.1"/>
    </source>
</evidence>
<dbReference type="AlphaFoldDB" id="A0AAV7J9T7"/>
<protein>
    <submittedName>
        <fullName evidence="1">Uncharacterized protein</fullName>
    </submittedName>
</protein>
<organism evidence="1 2">
    <name type="scientific">Cotesia glomerata</name>
    <name type="common">Lepidopteran parasitic wasp</name>
    <name type="synonym">Apanteles glomeratus</name>
    <dbReference type="NCBI Taxonomy" id="32391"/>
    <lineage>
        <taxon>Eukaryota</taxon>
        <taxon>Metazoa</taxon>
        <taxon>Ecdysozoa</taxon>
        <taxon>Arthropoda</taxon>
        <taxon>Hexapoda</taxon>
        <taxon>Insecta</taxon>
        <taxon>Pterygota</taxon>
        <taxon>Neoptera</taxon>
        <taxon>Endopterygota</taxon>
        <taxon>Hymenoptera</taxon>
        <taxon>Apocrita</taxon>
        <taxon>Ichneumonoidea</taxon>
        <taxon>Braconidae</taxon>
        <taxon>Microgastrinae</taxon>
        <taxon>Cotesia</taxon>
    </lineage>
</organism>
<comment type="caution">
    <text evidence="1">The sequence shown here is derived from an EMBL/GenBank/DDBJ whole genome shotgun (WGS) entry which is preliminary data.</text>
</comment>
<reference evidence="1 2" key="1">
    <citation type="journal article" date="2021" name="J. Hered.">
        <title>A chromosome-level genome assembly of the parasitoid wasp, Cotesia glomerata (Hymenoptera: Braconidae).</title>
        <authorList>
            <person name="Pinto B.J."/>
            <person name="Weis J.J."/>
            <person name="Gamble T."/>
            <person name="Ode P.J."/>
            <person name="Paul R."/>
            <person name="Zaspel J.M."/>
        </authorList>
    </citation>
    <scope>NUCLEOTIDE SEQUENCE [LARGE SCALE GENOMIC DNA]</scope>
    <source>
        <strain evidence="1">CgM1</strain>
    </source>
</reference>
<dbReference type="EMBL" id="JAHXZJ010000001">
    <property type="protein sequence ID" value="KAH0568467.1"/>
    <property type="molecule type" value="Genomic_DNA"/>
</dbReference>
<sequence>MEFWITLLFTAGESFELFKKLEHDRGTDVREAEQQQQQQQQQQPAIVLPELSLALGKQRSIVIFRVKTPSVPPYEGGLPEPFIPDEGSERLSDSFVQVVEATEELVFGIYLNSTLNPSISWYFGASLSHWFSSCLVSLGTWLGV</sequence>
<proteinExistence type="predicted"/>